<accession>M1CDV8</accession>
<feature type="domain" description="Integrase catalytic" evidence="1">
    <location>
        <begin position="173"/>
        <end position="346"/>
    </location>
</feature>
<dbReference type="Gene3D" id="3.30.420.10">
    <property type="entry name" value="Ribonuclease H-like superfamily/Ribonuclease H"/>
    <property type="match status" value="1"/>
</dbReference>
<dbReference type="eggNOG" id="KOG0017">
    <property type="taxonomic scope" value="Eukaryota"/>
</dbReference>
<name>M1CDV8_SOLTU</name>
<dbReference type="PANTHER" id="PTHR45835">
    <property type="entry name" value="YALI0A06105P"/>
    <property type="match status" value="1"/>
</dbReference>
<dbReference type="Pfam" id="PF17921">
    <property type="entry name" value="Integrase_H2C2"/>
    <property type="match status" value="1"/>
</dbReference>
<dbReference type="InterPro" id="IPR036397">
    <property type="entry name" value="RNaseH_sf"/>
</dbReference>
<dbReference type="Proteomes" id="UP000011115">
    <property type="component" value="Unassembled WGS sequence"/>
</dbReference>
<dbReference type="GO" id="GO:0003676">
    <property type="term" value="F:nucleic acid binding"/>
    <property type="evidence" value="ECO:0007669"/>
    <property type="project" value="InterPro"/>
</dbReference>
<dbReference type="HOGENOM" id="CLU_000384_9_2_1"/>
<dbReference type="GO" id="GO:0015074">
    <property type="term" value="P:DNA integration"/>
    <property type="evidence" value="ECO:0007669"/>
    <property type="project" value="InterPro"/>
</dbReference>
<dbReference type="PROSITE" id="PS50994">
    <property type="entry name" value="INTEGRASE"/>
    <property type="match status" value="1"/>
</dbReference>
<dbReference type="EnsemblPlants" id="PGSC0003DMT400065384">
    <property type="protein sequence ID" value="PGSC0003DMT400065384"/>
    <property type="gene ID" value="PGSC0003DMG400025418"/>
</dbReference>
<evidence type="ECO:0000313" key="3">
    <source>
        <dbReference type="Proteomes" id="UP000011115"/>
    </source>
</evidence>
<dbReference type="PANTHER" id="PTHR45835:SF91">
    <property type="entry name" value="RETROTRANSPOSON, TY3-GYPSY SUBCLASS-LIKE PROTEIN"/>
    <property type="match status" value="1"/>
</dbReference>
<reference evidence="3" key="1">
    <citation type="journal article" date="2011" name="Nature">
        <title>Genome sequence and analysis of the tuber crop potato.</title>
        <authorList>
            <consortium name="The Potato Genome Sequencing Consortium"/>
        </authorList>
    </citation>
    <scope>NUCLEOTIDE SEQUENCE [LARGE SCALE GENOMIC DNA]</scope>
    <source>
        <strain evidence="3">cv. DM1-3 516 R44</strain>
    </source>
</reference>
<dbReference type="InParanoid" id="M1CDV8"/>
<dbReference type="AlphaFoldDB" id="M1CDV8"/>
<dbReference type="SUPFAM" id="SSF53098">
    <property type="entry name" value="Ribonuclease H-like"/>
    <property type="match status" value="1"/>
</dbReference>
<dbReference type="InterPro" id="IPR041588">
    <property type="entry name" value="Integrase_H2C2"/>
</dbReference>
<evidence type="ECO:0000313" key="2">
    <source>
        <dbReference type="EnsemblPlants" id="PGSC0003DMT400065384"/>
    </source>
</evidence>
<evidence type="ECO:0000259" key="1">
    <source>
        <dbReference type="PROSITE" id="PS50994"/>
    </source>
</evidence>
<dbReference type="InterPro" id="IPR001584">
    <property type="entry name" value="Integrase_cat-core"/>
</dbReference>
<dbReference type="STRING" id="4113.M1CDV8"/>
<sequence>MSIIYHPGKANVVVDALSRLSMGSTAYVEEEKRELAKDVHKLARLGVRLIDSTEGGVVVMNGTESSLVSEVKGKQDQDLNLLELKANVHKQKVLAFEPERDGVLRYQGRLCVPMVDGLQERIMDEAHFSRYSIHSSSTKMYRDLKEVYWWNSMKKGIAEIVAKCPNRQQVKVEHQRPGGLAQNIKILEWKWEMINMDFIIGLPRSRRQHDSIWVIVDRMTKSAHFLPLKTTHSAKDYAKLYLQEVVRLHGVLLSVISDRGAQFTAQFWKSFQKGLGSKVNLSTAFHPQTDGQAERTIQTLEDMLRACVIDFKGNCDDHLSLIGIAHNNSYHSSIQMSPYEALYGRRCRFPIG</sequence>
<protein>
    <submittedName>
        <fullName evidence="2">Retrotransposon protein</fullName>
    </submittedName>
</protein>
<dbReference type="Gramene" id="PGSC0003DMT400065384">
    <property type="protein sequence ID" value="PGSC0003DMT400065384"/>
    <property type="gene ID" value="PGSC0003DMG400025418"/>
</dbReference>
<organism evidence="2 3">
    <name type="scientific">Solanum tuberosum</name>
    <name type="common">Potato</name>
    <dbReference type="NCBI Taxonomy" id="4113"/>
    <lineage>
        <taxon>Eukaryota</taxon>
        <taxon>Viridiplantae</taxon>
        <taxon>Streptophyta</taxon>
        <taxon>Embryophyta</taxon>
        <taxon>Tracheophyta</taxon>
        <taxon>Spermatophyta</taxon>
        <taxon>Magnoliopsida</taxon>
        <taxon>eudicotyledons</taxon>
        <taxon>Gunneridae</taxon>
        <taxon>Pentapetalae</taxon>
        <taxon>asterids</taxon>
        <taxon>lamiids</taxon>
        <taxon>Solanales</taxon>
        <taxon>Solanaceae</taxon>
        <taxon>Solanoideae</taxon>
        <taxon>Solaneae</taxon>
        <taxon>Solanum</taxon>
    </lineage>
</organism>
<dbReference type="Gene3D" id="1.10.340.70">
    <property type="match status" value="1"/>
</dbReference>
<proteinExistence type="predicted"/>
<dbReference type="InterPro" id="IPR012337">
    <property type="entry name" value="RNaseH-like_sf"/>
</dbReference>
<dbReference type="PaxDb" id="4113-PGSC0003DMT400065384"/>
<keyword evidence="3" id="KW-1185">Reference proteome</keyword>
<reference evidence="2" key="2">
    <citation type="submission" date="2015-06" db="UniProtKB">
        <authorList>
            <consortium name="EnsemblPlants"/>
        </authorList>
    </citation>
    <scope>IDENTIFICATION</scope>
    <source>
        <strain evidence="2">DM1-3 516 R44</strain>
    </source>
</reference>
<dbReference type="OMA" id="PCSHAIT"/>